<evidence type="ECO:0000313" key="3">
    <source>
        <dbReference type="Proteomes" id="UP000650833"/>
    </source>
</evidence>
<gene>
    <name evidence="2" type="ORF">INT46_002290</name>
</gene>
<dbReference type="OrthoDB" id="2251537at2759"/>
<dbReference type="AlphaFoldDB" id="A0A8H7V207"/>
<dbReference type="EMBL" id="JAEPRC010000317">
    <property type="protein sequence ID" value="KAG2200423.1"/>
    <property type="molecule type" value="Genomic_DNA"/>
</dbReference>
<name>A0A8H7V207_9FUNG</name>
<organism evidence="2 3">
    <name type="scientific">Mucor plumbeus</name>
    <dbReference type="NCBI Taxonomy" id="97098"/>
    <lineage>
        <taxon>Eukaryota</taxon>
        <taxon>Fungi</taxon>
        <taxon>Fungi incertae sedis</taxon>
        <taxon>Mucoromycota</taxon>
        <taxon>Mucoromycotina</taxon>
        <taxon>Mucoromycetes</taxon>
        <taxon>Mucorales</taxon>
        <taxon>Mucorineae</taxon>
        <taxon>Mucoraceae</taxon>
        <taxon>Mucor</taxon>
    </lineage>
</organism>
<protein>
    <submittedName>
        <fullName evidence="2">Uncharacterized protein</fullName>
    </submittedName>
</protein>
<evidence type="ECO:0000313" key="2">
    <source>
        <dbReference type="EMBL" id="KAG2200423.1"/>
    </source>
</evidence>
<dbReference type="Proteomes" id="UP000650833">
    <property type="component" value="Unassembled WGS sequence"/>
</dbReference>
<keyword evidence="3" id="KW-1185">Reference proteome</keyword>
<sequence length="222" mass="25890">MSTLNSFFRARKSRNTSINKEKTLKCVEDETKQQFAAQIPQPIYEVLPKPQTTMKTGSRNNVKKKNSQDKNKNSILYYLSPVKDITHTTEEAAPLCQIRHNIPANYVWNLILEEFDPQSQSNQFEGSPCPSPTIEKADLHTVNEMTTVNSRRRKLEQEEQDTYRCVRIRTVGPPSSVDIFCIENYLFEDIDEDLSRPIRNRHTFRESSDFYMEMLESLAYPE</sequence>
<feature type="region of interest" description="Disordered" evidence="1">
    <location>
        <begin position="50"/>
        <end position="69"/>
    </location>
</feature>
<comment type="caution">
    <text evidence="2">The sequence shown here is derived from an EMBL/GenBank/DDBJ whole genome shotgun (WGS) entry which is preliminary data.</text>
</comment>
<reference evidence="2" key="1">
    <citation type="submission" date="2020-12" db="EMBL/GenBank/DDBJ databases">
        <title>Metabolic potential, ecology and presence of endohyphal bacteria is reflected in genomic diversity of Mucoromycotina.</title>
        <authorList>
            <person name="Muszewska A."/>
            <person name="Okrasinska A."/>
            <person name="Steczkiewicz K."/>
            <person name="Drgas O."/>
            <person name="Orlowska M."/>
            <person name="Perlinska-Lenart U."/>
            <person name="Aleksandrzak-Piekarczyk T."/>
            <person name="Szatraj K."/>
            <person name="Zielenkiewicz U."/>
            <person name="Pilsyk S."/>
            <person name="Malc E."/>
            <person name="Mieczkowski P."/>
            <person name="Kruszewska J.S."/>
            <person name="Biernat P."/>
            <person name="Pawlowska J."/>
        </authorList>
    </citation>
    <scope>NUCLEOTIDE SEQUENCE</scope>
    <source>
        <strain evidence="2">CBS 226.32</strain>
    </source>
</reference>
<accession>A0A8H7V207</accession>
<feature type="compositionally biased region" description="Polar residues" evidence="1">
    <location>
        <begin position="50"/>
        <end position="59"/>
    </location>
</feature>
<evidence type="ECO:0000256" key="1">
    <source>
        <dbReference type="SAM" id="MobiDB-lite"/>
    </source>
</evidence>
<proteinExistence type="predicted"/>